<proteinExistence type="predicted"/>
<dbReference type="EMBL" id="WWNR01000003">
    <property type="protein sequence ID" value="MZQ88757.1"/>
    <property type="molecule type" value="Genomic_DNA"/>
</dbReference>
<feature type="region of interest" description="Disordered" evidence="1">
    <location>
        <begin position="90"/>
        <end position="116"/>
    </location>
</feature>
<name>A0A6L8VEK1_9RHOB</name>
<dbReference type="Proteomes" id="UP000477083">
    <property type="component" value="Unassembled WGS sequence"/>
</dbReference>
<protein>
    <recommendedName>
        <fullName evidence="4">PRC-barrel domain-containing protein</fullName>
    </recommendedName>
</protein>
<evidence type="ECO:0000313" key="2">
    <source>
        <dbReference type="EMBL" id="MZQ88757.1"/>
    </source>
</evidence>
<evidence type="ECO:0000256" key="1">
    <source>
        <dbReference type="SAM" id="MobiDB-lite"/>
    </source>
</evidence>
<gene>
    <name evidence="2" type="ORF">GS660_06565</name>
</gene>
<dbReference type="RefSeq" id="WP_161344656.1">
    <property type="nucleotide sequence ID" value="NZ_BMGW01000003.1"/>
</dbReference>
<evidence type="ECO:0008006" key="4">
    <source>
        <dbReference type="Google" id="ProtNLM"/>
    </source>
</evidence>
<dbReference type="AlphaFoldDB" id="A0A6L8VEK1"/>
<feature type="compositionally biased region" description="Low complexity" evidence="1">
    <location>
        <begin position="95"/>
        <end position="116"/>
    </location>
</feature>
<keyword evidence="3" id="KW-1185">Reference proteome</keyword>
<accession>A0A6L8VEK1</accession>
<organism evidence="2 3">
    <name type="scientific">Frigidibacter albus</name>
    <dbReference type="NCBI Taxonomy" id="1465486"/>
    <lineage>
        <taxon>Bacteria</taxon>
        <taxon>Pseudomonadati</taxon>
        <taxon>Pseudomonadota</taxon>
        <taxon>Alphaproteobacteria</taxon>
        <taxon>Rhodobacterales</taxon>
        <taxon>Paracoccaceae</taxon>
        <taxon>Frigidibacter</taxon>
    </lineage>
</organism>
<sequence>MSALSIGIGGDNGIGVDIGGGDGGGLGVGVGIGGDDGVGVDVGVGGGNGVGVDVGVGGDSGVGVGVGIGGGNGIGAGVNVGDAVDVGVSIGGSAPGTNPGTNPGNPGTNPSTPGGNVTVASMPGRAEVAKAKRLVCRNDGNSEVYADYLVFDRNGQPVGVVASAWVGPDLKIDTLRFATLDSFASPAKCLTVKAAGARIGQGAIGLPHAGNDLQKAIALR</sequence>
<evidence type="ECO:0000313" key="3">
    <source>
        <dbReference type="Proteomes" id="UP000477083"/>
    </source>
</evidence>
<reference evidence="2 3" key="1">
    <citation type="submission" date="2020-01" db="EMBL/GenBank/DDBJ databases">
        <title>Frigidibacter albus SP32T (=CGMCC 1.13995T).</title>
        <authorList>
            <person name="Liao X."/>
        </authorList>
    </citation>
    <scope>NUCLEOTIDE SEQUENCE [LARGE SCALE GENOMIC DNA]</scope>
    <source>
        <strain evidence="2 3">SP32</strain>
    </source>
</reference>
<comment type="caution">
    <text evidence="2">The sequence shown here is derived from an EMBL/GenBank/DDBJ whole genome shotgun (WGS) entry which is preliminary data.</text>
</comment>